<evidence type="ECO:0000256" key="2">
    <source>
        <dbReference type="SAM" id="MobiDB-lite"/>
    </source>
</evidence>
<proteinExistence type="predicted"/>
<reference evidence="5 6" key="1">
    <citation type="submission" date="2018-06" db="EMBL/GenBank/DDBJ databases">
        <title>Draft Genome Sequence of a Novel Marine Bacterium Related to the Verrucomicrobia.</title>
        <authorList>
            <person name="Vosseberg J."/>
            <person name="Martijn J."/>
            <person name="Ettema T.J.G."/>
        </authorList>
    </citation>
    <scope>NUCLEOTIDE SEQUENCE [LARGE SCALE GENOMIC DNA]</scope>
    <source>
        <strain evidence="5">TARA_B100001123</strain>
    </source>
</reference>
<feature type="domain" description="Helicase ATP-binding" evidence="3">
    <location>
        <begin position="386"/>
        <end position="540"/>
    </location>
</feature>
<dbReference type="Pfam" id="PF00271">
    <property type="entry name" value="Helicase_C"/>
    <property type="match status" value="1"/>
</dbReference>
<dbReference type="PANTHER" id="PTHR10799">
    <property type="entry name" value="SNF2/RAD54 HELICASE FAMILY"/>
    <property type="match status" value="1"/>
</dbReference>
<evidence type="ECO:0000313" key="5">
    <source>
        <dbReference type="EMBL" id="AWT60226.1"/>
    </source>
</evidence>
<dbReference type="InterPro" id="IPR049730">
    <property type="entry name" value="SNF2/RAD54-like_C"/>
</dbReference>
<organism evidence="5 6">
    <name type="scientific">Candidatus Moanibacter tarae</name>
    <dbReference type="NCBI Taxonomy" id="2200854"/>
    <lineage>
        <taxon>Bacteria</taxon>
        <taxon>Pseudomonadati</taxon>
        <taxon>Verrucomicrobiota</taxon>
        <taxon>Opitutia</taxon>
        <taxon>Puniceicoccales</taxon>
        <taxon>Puniceicoccales incertae sedis</taxon>
        <taxon>Candidatus Moanibacter</taxon>
    </lineage>
</organism>
<dbReference type="SMART" id="SM00487">
    <property type="entry name" value="DEXDc"/>
    <property type="match status" value="1"/>
</dbReference>
<dbReference type="SMART" id="SM00490">
    <property type="entry name" value="HELICc"/>
    <property type="match status" value="1"/>
</dbReference>
<gene>
    <name evidence="5" type="primary">rapA</name>
    <name evidence="5" type="ORF">DF168_01429</name>
</gene>
<evidence type="ECO:0000256" key="1">
    <source>
        <dbReference type="ARBA" id="ARBA00022801"/>
    </source>
</evidence>
<evidence type="ECO:0000259" key="3">
    <source>
        <dbReference type="PROSITE" id="PS51192"/>
    </source>
</evidence>
<keyword evidence="1 5" id="KW-0378">Hydrolase</keyword>
<protein>
    <submittedName>
        <fullName evidence="5">RNA polymerase-associated protein RapA</fullName>
        <ecNumber evidence="5">3.6.4.-</ecNumber>
    </submittedName>
</protein>
<dbReference type="AlphaFoldDB" id="A0A2Z4AGK1"/>
<dbReference type="PROSITE" id="PS51194">
    <property type="entry name" value="HELICASE_CTER"/>
    <property type="match status" value="1"/>
</dbReference>
<dbReference type="EC" id="3.6.4.-" evidence="5"/>
<name>A0A2Z4AGK1_9BACT</name>
<evidence type="ECO:0000313" key="6">
    <source>
        <dbReference type="Proteomes" id="UP000247465"/>
    </source>
</evidence>
<dbReference type="KEGG" id="mtar:DF168_01429"/>
<accession>A0A2Z4AGK1</accession>
<dbReference type="InterPro" id="IPR014001">
    <property type="entry name" value="Helicase_ATP-bd"/>
</dbReference>
<feature type="domain" description="Helicase C-terminal" evidence="4">
    <location>
        <begin position="658"/>
        <end position="822"/>
    </location>
</feature>
<dbReference type="InterPro" id="IPR001650">
    <property type="entry name" value="Helicase_C-like"/>
</dbReference>
<dbReference type="SUPFAM" id="SSF52540">
    <property type="entry name" value="P-loop containing nucleoside triphosphate hydrolases"/>
    <property type="match status" value="2"/>
</dbReference>
<dbReference type="Gene3D" id="3.40.50.10810">
    <property type="entry name" value="Tandem AAA-ATPase domain"/>
    <property type="match status" value="1"/>
</dbReference>
<dbReference type="EMBL" id="CP029803">
    <property type="protein sequence ID" value="AWT60226.1"/>
    <property type="molecule type" value="Genomic_DNA"/>
</dbReference>
<dbReference type="GO" id="GO:0005524">
    <property type="term" value="F:ATP binding"/>
    <property type="evidence" value="ECO:0007669"/>
    <property type="project" value="InterPro"/>
</dbReference>
<dbReference type="InterPro" id="IPR038718">
    <property type="entry name" value="SNF2-like_sf"/>
</dbReference>
<dbReference type="InterPro" id="IPR000330">
    <property type="entry name" value="SNF2_N"/>
</dbReference>
<dbReference type="Gene3D" id="3.40.50.300">
    <property type="entry name" value="P-loop containing nucleotide triphosphate hydrolases"/>
    <property type="match status" value="1"/>
</dbReference>
<sequence>MAVRIPKRTYTQAALEFWYECLCGDWEQYFNLEVLHRAREFYRKGDICELELSVGDAIVRSKVGKRDFYSLLEWVDRRPSVRTSSNNRTLGESLAAAGLYEIEELVADEIAALPHDEREEDKKKEMFPNRSSLESDHPNETGKLLRRLRLDFTVCPQGLVFKAVWIGDDGGGIAARVPVVREGENDSLPNREKLIQLMMMSRRAGFEYKSHDRTFLLRGIERIQSFIANDFEDWKRSCSIQADKSVLSLCDGLKQVRIEAEAVAGKGGLSLKWNFKIGRRELNEKEYGYLLRQSGRRMIVPDLGIIEVDKEQVPVLEKWRLLVGVDGVGKIPRYMLFSLFGQADVPLHLSPELKRWRQGLLGKKSLRVAHPKVLRPYQRLGLEWLIRICESECHGLLADEMGLGKTIQIASLLSVRPLDGRNNLIVCPASVLPVWQSEIGRHFPHLRVEIFKSNHSFDNISGTAIWLSSYTQLRRQRSILDRWEFGYAILDEGQFIKNPDAKVTTACLSIRAEHRFVLTGTPLENTTLDLWTIFRFLMPGFLGHRGQFESILEKEPKELTALLKQQISPFVLRRTKREVAKELRPKVEMELICPMSDLQQREYKRLTEEGVGRFGEDLEATFRTSGTSLFTLLTRLRQVCCDPDLLPWQNAEISQSGKVSFLLNKVEEAVSGNHKIVIFSQFVSLLKRVRKGLRQRVPHVNVFELTGRTVDREVPVREFQNIEGPSVILVSLRAGGTGVTLHSAEYVFLLDPWWNPAVEEQAIDRVHRIGQDKTVFVYRMVTQGTIEERVQRLKEYKKEIFEDVLGSLSDVSNLRQHFRSLSELIAFLPGEDKRKLNQESMGT</sequence>
<evidence type="ECO:0000259" key="4">
    <source>
        <dbReference type="PROSITE" id="PS51194"/>
    </source>
</evidence>
<dbReference type="InterPro" id="IPR027417">
    <property type="entry name" value="P-loop_NTPase"/>
</dbReference>
<dbReference type="Proteomes" id="UP000247465">
    <property type="component" value="Chromosome"/>
</dbReference>
<dbReference type="GO" id="GO:0016787">
    <property type="term" value="F:hydrolase activity"/>
    <property type="evidence" value="ECO:0007669"/>
    <property type="project" value="UniProtKB-KW"/>
</dbReference>
<dbReference type="CDD" id="cd18793">
    <property type="entry name" value="SF2_C_SNF"/>
    <property type="match status" value="1"/>
</dbReference>
<dbReference type="Pfam" id="PF00176">
    <property type="entry name" value="SNF2-rel_dom"/>
    <property type="match status" value="1"/>
</dbReference>
<feature type="region of interest" description="Disordered" evidence="2">
    <location>
        <begin position="117"/>
        <end position="138"/>
    </location>
</feature>
<dbReference type="PROSITE" id="PS51192">
    <property type="entry name" value="HELICASE_ATP_BIND_1"/>
    <property type="match status" value="1"/>
</dbReference>